<dbReference type="EMBL" id="CATQJA010002665">
    <property type="protein sequence ID" value="CAJ0583595.1"/>
    <property type="molecule type" value="Genomic_DNA"/>
</dbReference>
<organism evidence="9 10">
    <name type="scientific">Mesorhabditis spiculigera</name>
    <dbReference type="NCBI Taxonomy" id="96644"/>
    <lineage>
        <taxon>Eukaryota</taxon>
        <taxon>Metazoa</taxon>
        <taxon>Ecdysozoa</taxon>
        <taxon>Nematoda</taxon>
        <taxon>Chromadorea</taxon>
        <taxon>Rhabditida</taxon>
        <taxon>Rhabditina</taxon>
        <taxon>Rhabditomorpha</taxon>
        <taxon>Rhabditoidea</taxon>
        <taxon>Rhabditidae</taxon>
        <taxon>Mesorhabditinae</taxon>
        <taxon>Mesorhabditis</taxon>
    </lineage>
</organism>
<accession>A0AA36G8X4</accession>
<evidence type="ECO:0000313" key="9">
    <source>
        <dbReference type="EMBL" id="CAJ0583595.1"/>
    </source>
</evidence>
<dbReference type="Proteomes" id="UP001177023">
    <property type="component" value="Unassembled WGS sequence"/>
</dbReference>
<comment type="subcellular location">
    <subcellularLocation>
        <location evidence="1">Secreted</location>
    </subcellularLocation>
</comment>
<comment type="similarity">
    <text evidence="2">Belongs to the FARP (FMRFamide related peptide) family.</text>
</comment>
<dbReference type="InterPro" id="IPR051041">
    <property type="entry name" value="FMRFamide-related_np"/>
</dbReference>
<proteinExistence type="inferred from homology"/>
<gene>
    <name evidence="9" type="ORF">MSPICULIGERA_LOCUS21667</name>
</gene>
<keyword evidence="7" id="KW-0527">Neuropeptide</keyword>
<evidence type="ECO:0000256" key="1">
    <source>
        <dbReference type="ARBA" id="ARBA00004613"/>
    </source>
</evidence>
<protein>
    <submittedName>
        <fullName evidence="9">Uncharacterized protein</fullName>
    </submittedName>
</protein>
<reference evidence="9" key="1">
    <citation type="submission" date="2023-06" db="EMBL/GenBank/DDBJ databases">
        <authorList>
            <person name="Delattre M."/>
        </authorList>
    </citation>
    <scope>NUCLEOTIDE SEQUENCE</scope>
    <source>
        <strain evidence="9">AF72</strain>
    </source>
</reference>
<dbReference type="PANTHER" id="PTHR20986:SF24">
    <property type="entry name" value="FMRFAMIDE-LIKE NEUROPEPTIDES 1"/>
    <property type="match status" value="1"/>
</dbReference>
<sequence>MLNLYTFSLLVSAGFVLACDQADEVQRRLCVLENEVHALGNAMQEVLTRTDIVLEEEPQGVEKRKNEFIRFGKRSAEPDMEMEKRKNEFIRFGKRKNEFIRFGKRKNEFIRFGRSAPVLLEDGAMEKRKNEFIRFG</sequence>
<evidence type="ECO:0000256" key="6">
    <source>
        <dbReference type="ARBA" id="ARBA00022815"/>
    </source>
</evidence>
<feature type="chain" id="PRO_5041447366" evidence="8">
    <location>
        <begin position="19"/>
        <end position="136"/>
    </location>
</feature>
<evidence type="ECO:0000256" key="7">
    <source>
        <dbReference type="ARBA" id="ARBA00023320"/>
    </source>
</evidence>
<dbReference type="Pfam" id="PF01581">
    <property type="entry name" value="FARP"/>
    <property type="match status" value="5"/>
</dbReference>
<dbReference type="PANTHER" id="PTHR20986">
    <property type="entry name" value="FMRFAMIDE-RELATED PEPTIDES"/>
    <property type="match status" value="1"/>
</dbReference>
<evidence type="ECO:0000313" key="10">
    <source>
        <dbReference type="Proteomes" id="UP001177023"/>
    </source>
</evidence>
<keyword evidence="4" id="KW-0165">Cleavage on pair of basic residues</keyword>
<dbReference type="GO" id="GO:0007218">
    <property type="term" value="P:neuropeptide signaling pathway"/>
    <property type="evidence" value="ECO:0007669"/>
    <property type="project" value="UniProtKB-KW"/>
</dbReference>
<evidence type="ECO:0000256" key="3">
    <source>
        <dbReference type="ARBA" id="ARBA00022525"/>
    </source>
</evidence>
<evidence type="ECO:0000256" key="4">
    <source>
        <dbReference type="ARBA" id="ARBA00022685"/>
    </source>
</evidence>
<evidence type="ECO:0000256" key="5">
    <source>
        <dbReference type="ARBA" id="ARBA00022729"/>
    </source>
</evidence>
<dbReference type="AlphaFoldDB" id="A0AA36G8X4"/>
<dbReference type="InterPro" id="IPR002544">
    <property type="entry name" value="FMRFamid-related_peptide-like"/>
</dbReference>
<keyword evidence="3" id="KW-0964">Secreted</keyword>
<feature type="signal peptide" evidence="8">
    <location>
        <begin position="1"/>
        <end position="18"/>
    </location>
</feature>
<comment type="caution">
    <text evidence="9">The sequence shown here is derived from an EMBL/GenBank/DDBJ whole genome shotgun (WGS) entry which is preliminary data.</text>
</comment>
<keyword evidence="5 8" id="KW-0732">Signal</keyword>
<keyword evidence="10" id="KW-1185">Reference proteome</keyword>
<evidence type="ECO:0000256" key="2">
    <source>
        <dbReference type="ARBA" id="ARBA00006356"/>
    </source>
</evidence>
<keyword evidence="6" id="KW-0027">Amidation</keyword>
<dbReference type="GO" id="GO:0005576">
    <property type="term" value="C:extracellular region"/>
    <property type="evidence" value="ECO:0007669"/>
    <property type="project" value="UniProtKB-SubCell"/>
</dbReference>
<evidence type="ECO:0000256" key="8">
    <source>
        <dbReference type="SAM" id="SignalP"/>
    </source>
</evidence>
<name>A0AA36G8X4_9BILA</name>
<feature type="non-terminal residue" evidence="9">
    <location>
        <position position="136"/>
    </location>
</feature>